<sequence>MKKRTFFQFGVPPQAISGTPTDKVFLLLFLQKKKIRFASPDVFFAQNASRPPLLSFRIGAKLRALIGPTAKETRACPASPM</sequence>
<accession>D5RQ44</accession>
<gene>
    <name evidence="1" type="ORF">HMPREF0731_3206</name>
</gene>
<reference evidence="1 2" key="1">
    <citation type="submission" date="2010-04" db="EMBL/GenBank/DDBJ databases">
        <authorList>
            <person name="Qin X."/>
            <person name="Bachman B."/>
            <person name="Battles P."/>
            <person name="Bell A."/>
            <person name="Bess C."/>
            <person name="Bickham C."/>
            <person name="Chaboub L."/>
            <person name="Chen D."/>
            <person name="Coyle M."/>
            <person name="Deiros D.R."/>
            <person name="Dinh H."/>
            <person name="Forbes L."/>
            <person name="Fowler G."/>
            <person name="Francisco L."/>
            <person name="Fu Q."/>
            <person name="Gubbala S."/>
            <person name="Hale W."/>
            <person name="Han Y."/>
            <person name="Hemphill L."/>
            <person name="Highlander S.K."/>
            <person name="Hirani K."/>
            <person name="Hogues M."/>
            <person name="Jackson L."/>
            <person name="Jakkamsetti A."/>
            <person name="Javaid M."/>
            <person name="Jiang H."/>
            <person name="Korchina V."/>
            <person name="Kovar C."/>
            <person name="Lara F."/>
            <person name="Lee S."/>
            <person name="Mata R."/>
            <person name="Mathew T."/>
            <person name="Moen C."/>
            <person name="Morales K."/>
            <person name="Munidasa M."/>
            <person name="Nazareth L."/>
            <person name="Ngo R."/>
            <person name="Nguyen L."/>
            <person name="Okwuonu G."/>
            <person name="Ongeri F."/>
            <person name="Patil S."/>
            <person name="Petrosino J."/>
            <person name="Pham C."/>
            <person name="Pham P."/>
            <person name="Pu L.-L."/>
            <person name="Puazo M."/>
            <person name="Raj R."/>
            <person name="Reid J."/>
            <person name="Rouhana J."/>
            <person name="Saada N."/>
            <person name="Shang Y."/>
            <person name="Simmons D."/>
            <person name="Thornton R."/>
            <person name="Warren J."/>
            <person name="Weissenberger G."/>
            <person name="Zhang J."/>
            <person name="Zhang L."/>
            <person name="Zhou C."/>
            <person name="Zhu D."/>
            <person name="Muzny D."/>
            <person name="Worley K."/>
            <person name="Gibbs R."/>
        </authorList>
    </citation>
    <scope>NUCLEOTIDE SEQUENCE [LARGE SCALE GENOMIC DNA]</scope>
    <source>
        <strain evidence="1 2">ATCC 49957</strain>
    </source>
</reference>
<organism evidence="1 2">
    <name type="scientific">Pseudoroseomonas cervicalis ATCC 49957</name>
    <dbReference type="NCBI Taxonomy" id="525371"/>
    <lineage>
        <taxon>Bacteria</taxon>
        <taxon>Pseudomonadati</taxon>
        <taxon>Pseudomonadota</taxon>
        <taxon>Alphaproteobacteria</taxon>
        <taxon>Acetobacterales</taxon>
        <taxon>Roseomonadaceae</taxon>
        <taxon>Roseomonas</taxon>
    </lineage>
</organism>
<dbReference type="EMBL" id="ADVL01000656">
    <property type="protein sequence ID" value="EFH10570.1"/>
    <property type="molecule type" value="Genomic_DNA"/>
</dbReference>
<proteinExistence type="predicted"/>
<comment type="caution">
    <text evidence="1">The sequence shown here is derived from an EMBL/GenBank/DDBJ whole genome shotgun (WGS) entry which is preliminary data.</text>
</comment>
<name>D5RQ44_9PROT</name>
<dbReference type="AlphaFoldDB" id="D5RQ44"/>
<evidence type="ECO:0000313" key="1">
    <source>
        <dbReference type="EMBL" id="EFH10570.1"/>
    </source>
</evidence>
<keyword evidence="2" id="KW-1185">Reference proteome</keyword>
<protein>
    <submittedName>
        <fullName evidence="1">Uncharacterized protein</fullName>
    </submittedName>
</protein>
<evidence type="ECO:0000313" key="2">
    <source>
        <dbReference type="Proteomes" id="UP000005324"/>
    </source>
</evidence>
<dbReference type="Proteomes" id="UP000005324">
    <property type="component" value="Unassembled WGS sequence"/>
</dbReference>
<dbReference type="HOGENOM" id="CLU_2571671_0_0_5"/>